<evidence type="ECO:0000259" key="2">
    <source>
        <dbReference type="Pfam" id="PF24491"/>
    </source>
</evidence>
<dbReference type="PANTHER" id="PTHR46825">
    <property type="entry name" value="D-ALANYL-D-ALANINE-CARBOXYPEPTIDASE/ENDOPEPTIDASE AMPH"/>
    <property type="match status" value="1"/>
</dbReference>
<dbReference type="Pfam" id="PF24491">
    <property type="entry name" value="DUF7586"/>
    <property type="match status" value="1"/>
</dbReference>
<dbReference type="InterPro" id="IPR050491">
    <property type="entry name" value="AmpC-like"/>
</dbReference>
<feature type="domain" description="DUF7586" evidence="2">
    <location>
        <begin position="348"/>
        <end position="431"/>
    </location>
</feature>
<dbReference type="InterPro" id="IPR012338">
    <property type="entry name" value="Beta-lactam/transpept-like"/>
</dbReference>
<dbReference type="Pfam" id="PF00144">
    <property type="entry name" value="Beta-lactamase"/>
    <property type="match status" value="1"/>
</dbReference>
<dbReference type="Proteomes" id="UP001225356">
    <property type="component" value="Unassembled WGS sequence"/>
</dbReference>
<proteinExistence type="predicted"/>
<gene>
    <name evidence="3" type="ORF">J2853_002611</name>
</gene>
<organism evidence="3 4">
    <name type="scientific">Streptosporangium lutulentum</name>
    <dbReference type="NCBI Taxonomy" id="1461250"/>
    <lineage>
        <taxon>Bacteria</taxon>
        <taxon>Bacillati</taxon>
        <taxon>Actinomycetota</taxon>
        <taxon>Actinomycetes</taxon>
        <taxon>Streptosporangiales</taxon>
        <taxon>Streptosporangiaceae</taxon>
        <taxon>Streptosporangium</taxon>
    </lineage>
</organism>
<dbReference type="PANTHER" id="PTHR46825:SF7">
    <property type="entry name" value="D-ALANYL-D-ALANINE CARBOXYPEPTIDASE"/>
    <property type="match status" value="1"/>
</dbReference>
<dbReference type="EMBL" id="JAUSQU010000001">
    <property type="protein sequence ID" value="MDP9843400.1"/>
    <property type="molecule type" value="Genomic_DNA"/>
</dbReference>
<dbReference type="Gene3D" id="3.40.710.10">
    <property type="entry name" value="DD-peptidase/beta-lactamase superfamily"/>
    <property type="match status" value="1"/>
</dbReference>
<evidence type="ECO:0000259" key="1">
    <source>
        <dbReference type="Pfam" id="PF00144"/>
    </source>
</evidence>
<accession>A0ABT9Q9H1</accession>
<dbReference type="RefSeq" id="WP_307557598.1">
    <property type="nucleotide sequence ID" value="NZ_JAUSQU010000001.1"/>
</dbReference>
<dbReference type="InterPro" id="IPR001466">
    <property type="entry name" value="Beta-lactam-related"/>
</dbReference>
<reference evidence="3 4" key="1">
    <citation type="submission" date="2023-07" db="EMBL/GenBank/DDBJ databases">
        <title>Sequencing the genomes of 1000 actinobacteria strains.</title>
        <authorList>
            <person name="Klenk H.-P."/>
        </authorList>
    </citation>
    <scope>NUCLEOTIDE SEQUENCE [LARGE SCALE GENOMIC DNA]</scope>
    <source>
        <strain evidence="3 4">DSM 46740</strain>
    </source>
</reference>
<evidence type="ECO:0000313" key="4">
    <source>
        <dbReference type="Proteomes" id="UP001225356"/>
    </source>
</evidence>
<feature type="domain" description="Beta-lactamase-related" evidence="1">
    <location>
        <begin position="19"/>
        <end position="323"/>
    </location>
</feature>
<comment type="caution">
    <text evidence="3">The sequence shown here is derived from an EMBL/GenBank/DDBJ whole genome shotgun (WGS) entry which is preliminary data.</text>
</comment>
<keyword evidence="4" id="KW-1185">Reference proteome</keyword>
<dbReference type="InterPro" id="IPR056008">
    <property type="entry name" value="DUF7586"/>
</dbReference>
<protein>
    <submittedName>
        <fullName evidence="3">CubicO group peptidase (Beta-lactamase class C family)</fullName>
    </submittedName>
</protein>
<dbReference type="SUPFAM" id="SSF56601">
    <property type="entry name" value="beta-lactamase/transpeptidase-like"/>
    <property type="match status" value="1"/>
</dbReference>
<name>A0ABT9Q9H1_9ACTN</name>
<sequence length="451" mass="48481">MSPVLESTARALLRRVAVEQAESRLPSLAVAVVRDGRLAWFGSRGRVEGSAPTETTQYRIGSITKSMVATVVMRLRDEGRVDLLDPIAKHIPGIPIGEVTVAQLLSHTSGLSAESPGSWWERTPGVPVEELIARLGPETARHRPGRRYHYSNLGFGLLGELVARHRDMNWAQAVRQEILRPLGMNDTTPRPRAPHATGYAVHPWADVLLPEPEHDAVAMAPAGQLWSTPADLARWAAFVAGDTGGVLDPATVAEMREPAIVDDGDAWTGGYGLGLQLTRAAGRRLAGHTGSMPGFLATVWADPADKVGVLFMANSTSGMSRGLLTELLAILDEHEPRLPAEWEPTGADTGLLELTGPWYWGPSTYALRLLPQGDVSLDPVNAAGRASRFAAQGDGTWLGLDGYYAGETLRVVRRADGSLSHLDLNTFVFTRTPYDPAAEVPGGVDEGGWRG</sequence>
<evidence type="ECO:0000313" key="3">
    <source>
        <dbReference type="EMBL" id="MDP9843400.1"/>
    </source>
</evidence>